<keyword evidence="4" id="KW-1185">Reference proteome</keyword>
<feature type="transmembrane region" description="Helical" evidence="2">
    <location>
        <begin position="59"/>
        <end position="81"/>
    </location>
</feature>
<accession>A0A2C6KH87</accession>
<comment type="caution">
    <text evidence="3">The sequence shown here is derived from an EMBL/GenBank/DDBJ whole genome shotgun (WGS) entry which is preliminary data.</text>
</comment>
<evidence type="ECO:0000256" key="1">
    <source>
        <dbReference type="SAM" id="MobiDB-lite"/>
    </source>
</evidence>
<proteinExistence type="predicted"/>
<protein>
    <submittedName>
        <fullName evidence="3">Endo--beta-glucanase</fullName>
    </submittedName>
</protein>
<feature type="compositionally biased region" description="Basic and acidic residues" evidence="1">
    <location>
        <begin position="8"/>
        <end position="22"/>
    </location>
</feature>
<organism evidence="3 4">
    <name type="scientific">Cystoisospora suis</name>
    <dbReference type="NCBI Taxonomy" id="483139"/>
    <lineage>
        <taxon>Eukaryota</taxon>
        <taxon>Sar</taxon>
        <taxon>Alveolata</taxon>
        <taxon>Apicomplexa</taxon>
        <taxon>Conoidasida</taxon>
        <taxon>Coccidia</taxon>
        <taxon>Eucoccidiorida</taxon>
        <taxon>Eimeriorina</taxon>
        <taxon>Sarcocystidae</taxon>
        <taxon>Cystoisospora</taxon>
    </lineage>
</organism>
<keyword evidence="2" id="KW-0812">Transmembrane</keyword>
<feature type="region of interest" description="Disordered" evidence="1">
    <location>
        <begin position="1"/>
        <end position="24"/>
    </location>
</feature>
<evidence type="ECO:0000313" key="3">
    <source>
        <dbReference type="EMBL" id="PHJ16489.1"/>
    </source>
</evidence>
<dbReference type="RefSeq" id="XP_067918218.1">
    <property type="nucleotide sequence ID" value="XM_068069806.1"/>
</dbReference>
<feature type="non-terminal residue" evidence="3">
    <location>
        <position position="182"/>
    </location>
</feature>
<keyword evidence="2" id="KW-0472">Membrane</keyword>
<evidence type="ECO:0000313" key="4">
    <source>
        <dbReference type="Proteomes" id="UP000221165"/>
    </source>
</evidence>
<keyword evidence="2" id="KW-1133">Transmembrane helix</keyword>
<reference evidence="3 4" key="1">
    <citation type="journal article" date="2017" name="Int. J. Parasitol.">
        <title>The genome of the protozoan parasite Cystoisospora suis and a reverse vaccinology approach to identify vaccine candidates.</title>
        <authorList>
            <person name="Palmieri N."/>
            <person name="Shrestha A."/>
            <person name="Ruttkowski B."/>
            <person name="Beck T."/>
            <person name="Vogl C."/>
            <person name="Tomley F."/>
            <person name="Blake D.P."/>
            <person name="Joachim A."/>
        </authorList>
    </citation>
    <scope>NUCLEOTIDE SEQUENCE [LARGE SCALE GENOMIC DNA]</scope>
    <source>
        <strain evidence="3 4">Wien I</strain>
    </source>
</reference>
<dbReference type="GeneID" id="94433017"/>
<dbReference type="AlphaFoldDB" id="A0A2C6KH87"/>
<dbReference type="EMBL" id="MIGC01005880">
    <property type="protein sequence ID" value="PHJ16489.1"/>
    <property type="molecule type" value="Genomic_DNA"/>
</dbReference>
<name>A0A2C6KH87_9APIC</name>
<dbReference type="VEuPathDB" id="ToxoDB:CSUI_009695"/>
<evidence type="ECO:0000256" key="2">
    <source>
        <dbReference type="SAM" id="Phobius"/>
    </source>
</evidence>
<dbReference type="OrthoDB" id="10412983at2759"/>
<dbReference type="Proteomes" id="UP000221165">
    <property type="component" value="Unassembled WGS sequence"/>
</dbReference>
<gene>
    <name evidence="3" type="ORF">CSUI_009695</name>
</gene>
<sequence length="182" mass="20860">MQRLALNGRRDGGERIDPESRRGGKLQWAGGKKIKLLKEKVVNTSFFSISHAILSRRKYLVVLFLVCFILLLHALLANISLRLVPESLETLDNLARKAYSDGNESEHIRPENEPPRGTFYRIAGHSLVDTVDWLHPANLGFELFSRSNATLEGGFRRYRFQRMQAADTTLFRKLQQQTITNH</sequence>